<dbReference type="AlphaFoldDB" id="A0A9Q1BSB4"/>
<dbReference type="SUPFAM" id="SSF49854">
    <property type="entry name" value="Spermadhesin, CUB domain"/>
    <property type="match status" value="1"/>
</dbReference>
<name>A0A9Q1BSB4_HOLLE</name>
<dbReference type="PROSITE" id="PS01180">
    <property type="entry name" value="CUB"/>
    <property type="match status" value="1"/>
</dbReference>
<dbReference type="FunFam" id="2.60.120.290:FF:000005">
    <property type="entry name" value="Procollagen C-endopeptidase enhancer 1"/>
    <property type="match status" value="1"/>
</dbReference>
<organism evidence="5 6">
    <name type="scientific">Holothuria leucospilota</name>
    <name type="common">Black long sea cucumber</name>
    <name type="synonym">Mertensiothuria leucospilota</name>
    <dbReference type="NCBI Taxonomy" id="206669"/>
    <lineage>
        <taxon>Eukaryota</taxon>
        <taxon>Metazoa</taxon>
        <taxon>Echinodermata</taxon>
        <taxon>Eleutherozoa</taxon>
        <taxon>Echinozoa</taxon>
        <taxon>Holothuroidea</taxon>
        <taxon>Aspidochirotacea</taxon>
        <taxon>Aspidochirotida</taxon>
        <taxon>Holothuriidae</taxon>
        <taxon>Holothuria</taxon>
    </lineage>
</organism>
<evidence type="ECO:0000313" key="6">
    <source>
        <dbReference type="Proteomes" id="UP001152320"/>
    </source>
</evidence>
<dbReference type="InterPro" id="IPR000859">
    <property type="entry name" value="CUB_dom"/>
</dbReference>
<accession>A0A9Q1BSB4</accession>
<keyword evidence="2" id="KW-1015">Disulfide bond</keyword>
<dbReference type="Pfam" id="PF00431">
    <property type="entry name" value="CUB"/>
    <property type="match status" value="1"/>
</dbReference>
<dbReference type="PANTHER" id="PTHR24251">
    <property type="entry name" value="OVOCHYMASE-RELATED"/>
    <property type="match status" value="1"/>
</dbReference>
<proteinExistence type="predicted"/>
<protein>
    <submittedName>
        <fullName evidence="5">Zinc metalloproteinase nas-39</fullName>
    </submittedName>
</protein>
<evidence type="ECO:0000313" key="5">
    <source>
        <dbReference type="EMBL" id="KAJ8032253.1"/>
    </source>
</evidence>
<dbReference type="Proteomes" id="UP001152320">
    <property type="component" value="Chromosome 12"/>
</dbReference>
<sequence length="140" mass="16414">MVVKTCISFHFFFVKTETKVTLLNNASGEFSSPGYPNTTSGFFAWHIRVNEHHRIFLQFLDFQLHPHRLCRRDYVILYDGSSIDAPLIGRWCWKAFSEMINNTYNSSSKSFYLVFRGHPSFSRKGFNVTYFSCKYIPNIS</sequence>
<dbReference type="EMBL" id="JAIZAY010000012">
    <property type="protein sequence ID" value="KAJ8032253.1"/>
    <property type="molecule type" value="Genomic_DNA"/>
</dbReference>
<dbReference type="OrthoDB" id="10063988at2759"/>
<dbReference type="CDD" id="cd00041">
    <property type="entry name" value="CUB"/>
    <property type="match status" value="1"/>
</dbReference>
<dbReference type="InterPro" id="IPR035914">
    <property type="entry name" value="Sperma_CUB_dom_sf"/>
</dbReference>
<gene>
    <name evidence="5" type="ORF">HOLleu_25729</name>
</gene>
<evidence type="ECO:0000256" key="1">
    <source>
        <dbReference type="ARBA" id="ARBA00022737"/>
    </source>
</evidence>
<reference evidence="5" key="1">
    <citation type="submission" date="2021-10" db="EMBL/GenBank/DDBJ databases">
        <title>Tropical sea cucumber genome reveals ecological adaptation and Cuvierian tubules defense mechanism.</title>
        <authorList>
            <person name="Chen T."/>
        </authorList>
    </citation>
    <scope>NUCLEOTIDE SEQUENCE</scope>
    <source>
        <strain evidence="5">Nanhai2018</strain>
        <tissue evidence="5">Muscle</tissue>
    </source>
</reference>
<evidence type="ECO:0000256" key="3">
    <source>
        <dbReference type="PROSITE-ProRule" id="PRU00059"/>
    </source>
</evidence>
<comment type="caution">
    <text evidence="5">The sequence shown here is derived from an EMBL/GenBank/DDBJ whole genome shotgun (WGS) entry which is preliminary data.</text>
</comment>
<comment type="caution">
    <text evidence="3">Lacks conserved residue(s) required for the propagation of feature annotation.</text>
</comment>
<feature type="domain" description="CUB" evidence="4">
    <location>
        <begin position="18"/>
        <end position="133"/>
    </location>
</feature>
<dbReference type="Gene3D" id="2.60.120.290">
    <property type="entry name" value="Spermadhesin, CUB domain"/>
    <property type="match status" value="1"/>
</dbReference>
<keyword evidence="1" id="KW-0677">Repeat</keyword>
<evidence type="ECO:0000259" key="4">
    <source>
        <dbReference type="PROSITE" id="PS01180"/>
    </source>
</evidence>
<evidence type="ECO:0000256" key="2">
    <source>
        <dbReference type="ARBA" id="ARBA00023157"/>
    </source>
</evidence>
<dbReference type="SMART" id="SM00042">
    <property type="entry name" value="CUB"/>
    <property type="match status" value="1"/>
</dbReference>
<keyword evidence="6" id="KW-1185">Reference proteome</keyword>